<dbReference type="GO" id="GO:0006109">
    <property type="term" value="P:regulation of carbohydrate metabolic process"/>
    <property type="evidence" value="ECO:0007669"/>
    <property type="project" value="InterPro"/>
</dbReference>
<dbReference type="PANTHER" id="PTHR30305">
    <property type="entry name" value="PROTEIN YJDM-RELATED"/>
    <property type="match status" value="1"/>
</dbReference>
<dbReference type="Gene3D" id="3.40.50.300">
    <property type="entry name" value="P-loop containing nucleotide triphosphate hydrolases"/>
    <property type="match status" value="1"/>
</dbReference>
<dbReference type="PANTHER" id="PTHR30305:SF1">
    <property type="entry name" value="HPR KINASE_PHOSPHORYLASE"/>
    <property type="match status" value="1"/>
</dbReference>
<dbReference type="AlphaFoldDB" id="A0A0F9UYI2"/>
<organism evidence="2">
    <name type="scientific">marine sediment metagenome</name>
    <dbReference type="NCBI Taxonomy" id="412755"/>
    <lineage>
        <taxon>unclassified sequences</taxon>
        <taxon>metagenomes</taxon>
        <taxon>ecological metagenomes</taxon>
    </lineage>
</organism>
<accession>A0A0F9UYI2</accession>
<comment type="caution">
    <text evidence="2">The sequence shown here is derived from an EMBL/GenBank/DDBJ whole genome shotgun (WGS) entry which is preliminary data.</text>
</comment>
<dbReference type="EMBL" id="LAZR01000094">
    <property type="protein sequence ID" value="KKN92602.1"/>
    <property type="molecule type" value="Genomic_DNA"/>
</dbReference>
<sequence length="143" mass="15512">MSPTTTIHATTVSVKGRGVMIRGASGSGKSALALQLIAMGAELVSDDRTGLIKHDNRLIASPPDAIQGLIEARGIGILALKYETEIPIYLLIDLDNDEPDRLPEIRYEEVMGVALRCLRRCDGPHFAASVYLMANMMDYPADD</sequence>
<evidence type="ECO:0000259" key="1">
    <source>
        <dbReference type="Pfam" id="PF07475"/>
    </source>
</evidence>
<dbReference type="SUPFAM" id="SSF53795">
    <property type="entry name" value="PEP carboxykinase-like"/>
    <property type="match status" value="1"/>
</dbReference>
<proteinExistence type="predicted"/>
<gene>
    <name evidence="2" type="ORF">LCGC14_0207610</name>
</gene>
<dbReference type="GO" id="GO:0000155">
    <property type="term" value="F:phosphorelay sensor kinase activity"/>
    <property type="evidence" value="ECO:0007669"/>
    <property type="project" value="InterPro"/>
</dbReference>
<dbReference type="GO" id="GO:0005524">
    <property type="term" value="F:ATP binding"/>
    <property type="evidence" value="ECO:0007669"/>
    <property type="project" value="InterPro"/>
</dbReference>
<protein>
    <recommendedName>
        <fullName evidence="1">HPr kinase/phosphorylase C-terminal domain-containing protein</fullName>
    </recommendedName>
</protein>
<dbReference type="InterPro" id="IPR011104">
    <property type="entry name" value="Hpr_kin/Pase_C"/>
</dbReference>
<dbReference type="CDD" id="cd01918">
    <property type="entry name" value="HprK_C"/>
    <property type="match status" value="1"/>
</dbReference>
<reference evidence="2" key="1">
    <citation type="journal article" date="2015" name="Nature">
        <title>Complex archaea that bridge the gap between prokaryotes and eukaryotes.</title>
        <authorList>
            <person name="Spang A."/>
            <person name="Saw J.H."/>
            <person name="Jorgensen S.L."/>
            <person name="Zaremba-Niedzwiedzka K."/>
            <person name="Martijn J."/>
            <person name="Lind A.E."/>
            <person name="van Eijk R."/>
            <person name="Schleper C."/>
            <person name="Guy L."/>
            <person name="Ettema T.J."/>
        </authorList>
    </citation>
    <scope>NUCLEOTIDE SEQUENCE</scope>
</reference>
<evidence type="ECO:0000313" key="2">
    <source>
        <dbReference type="EMBL" id="KKN92602.1"/>
    </source>
</evidence>
<feature type="domain" description="HPr kinase/phosphorylase C-terminal" evidence="1">
    <location>
        <begin position="1"/>
        <end position="80"/>
    </location>
</feature>
<dbReference type="InterPro" id="IPR027417">
    <property type="entry name" value="P-loop_NTPase"/>
</dbReference>
<name>A0A0F9UYI2_9ZZZZ</name>
<dbReference type="Pfam" id="PF07475">
    <property type="entry name" value="Hpr_kinase_C"/>
    <property type="match status" value="1"/>
</dbReference>